<dbReference type="PROSITE" id="PS50986">
    <property type="entry name" value="MANSC"/>
    <property type="match status" value="1"/>
</dbReference>
<evidence type="ECO:0000256" key="5">
    <source>
        <dbReference type="ARBA" id="ARBA00023136"/>
    </source>
</evidence>
<dbReference type="CDD" id="cd00112">
    <property type="entry name" value="LDLa"/>
    <property type="match status" value="1"/>
</dbReference>
<keyword evidence="7" id="KW-0325">Glycoprotein</keyword>
<keyword evidence="12" id="KW-0449">Lipoprotein</keyword>
<evidence type="ECO:0000256" key="2">
    <source>
        <dbReference type="ARBA" id="ARBA00022692"/>
    </source>
</evidence>
<feature type="region of interest" description="Disordered" evidence="9">
    <location>
        <begin position="2505"/>
        <end position="2588"/>
    </location>
</feature>
<comment type="caution">
    <text evidence="8">Lacks conserved residue(s) required for the propagation of feature annotation.</text>
</comment>
<dbReference type="InterPro" id="IPR036055">
    <property type="entry name" value="LDL_receptor-like_sf"/>
</dbReference>
<feature type="region of interest" description="Disordered" evidence="9">
    <location>
        <begin position="2199"/>
        <end position="2273"/>
    </location>
</feature>
<evidence type="ECO:0000259" key="11">
    <source>
        <dbReference type="PROSITE" id="PS50986"/>
    </source>
</evidence>
<keyword evidence="12" id="KW-0675">Receptor</keyword>
<dbReference type="PANTHER" id="PTHR46876">
    <property type="entry name" value="LOW-DENSITY LIPOPROTEIN RECEPTOR-RELATED PROTEIN 11"/>
    <property type="match status" value="1"/>
</dbReference>
<keyword evidence="2 10" id="KW-0812">Transmembrane</keyword>
<feature type="compositionally biased region" description="Basic and acidic residues" evidence="9">
    <location>
        <begin position="2539"/>
        <end position="2553"/>
    </location>
</feature>
<feature type="compositionally biased region" description="Polar residues" evidence="9">
    <location>
        <begin position="1268"/>
        <end position="1280"/>
    </location>
</feature>
<feature type="compositionally biased region" description="Basic and acidic residues" evidence="9">
    <location>
        <begin position="1255"/>
        <end position="1264"/>
    </location>
</feature>
<proteinExistence type="predicted"/>
<dbReference type="OrthoDB" id="7701774at2759"/>
<dbReference type="InterPro" id="IPR002172">
    <property type="entry name" value="LDrepeatLR_classA_rpt"/>
</dbReference>
<dbReference type="PANTHER" id="PTHR46876:SF1">
    <property type="entry name" value="LOW-DENSITY LIPOPROTEIN RECEPTOR-RELATED PROTEIN 11"/>
    <property type="match status" value="1"/>
</dbReference>
<evidence type="ECO:0000256" key="6">
    <source>
        <dbReference type="ARBA" id="ARBA00023157"/>
    </source>
</evidence>
<feature type="compositionally biased region" description="Acidic residues" evidence="9">
    <location>
        <begin position="2513"/>
        <end position="2526"/>
    </location>
</feature>
<dbReference type="Pfam" id="PF07502">
    <property type="entry name" value="MANEC"/>
    <property type="match status" value="1"/>
</dbReference>
<accession>A0A310SJQ6</accession>
<comment type="subcellular location">
    <subcellularLocation>
        <location evidence="1">Membrane</location>
        <topology evidence="1">Single-pass type I membrane protein</topology>
    </subcellularLocation>
</comment>
<dbReference type="InterPro" id="IPR013980">
    <property type="entry name" value="MANSC_dom"/>
</dbReference>
<feature type="compositionally biased region" description="Polar residues" evidence="9">
    <location>
        <begin position="170"/>
        <end position="185"/>
    </location>
</feature>
<keyword evidence="5 10" id="KW-0472">Membrane</keyword>
<evidence type="ECO:0000313" key="12">
    <source>
        <dbReference type="EMBL" id="OAD62934.1"/>
    </source>
</evidence>
<dbReference type="Proteomes" id="UP000250275">
    <property type="component" value="Unassembled WGS sequence"/>
</dbReference>
<dbReference type="Gene3D" id="4.10.400.10">
    <property type="entry name" value="Low-density Lipoprotein Receptor"/>
    <property type="match status" value="1"/>
</dbReference>
<keyword evidence="6" id="KW-1015">Disulfide bond</keyword>
<evidence type="ECO:0000256" key="1">
    <source>
        <dbReference type="ARBA" id="ARBA00004479"/>
    </source>
</evidence>
<evidence type="ECO:0000256" key="3">
    <source>
        <dbReference type="ARBA" id="ARBA00022729"/>
    </source>
</evidence>
<evidence type="ECO:0000256" key="4">
    <source>
        <dbReference type="ARBA" id="ARBA00022989"/>
    </source>
</evidence>
<evidence type="ECO:0000256" key="8">
    <source>
        <dbReference type="PROSITE-ProRule" id="PRU00124"/>
    </source>
</evidence>
<feature type="region of interest" description="Disordered" evidence="9">
    <location>
        <begin position="155"/>
        <end position="231"/>
    </location>
</feature>
<keyword evidence="13" id="KW-1185">Reference proteome</keyword>
<dbReference type="GO" id="GO:0016020">
    <property type="term" value="C:membrane"/>
    <property type="evidence" value="ECO:0007669"/>
    <property type="project" value="UniProtKB-SubCell"/>
</dbReference>
<keyword evidence="3" id="KW-0732">Signal</keyword>
<evidence type="ECO:0000256" key="9">
    <source>
        <dbReference type="SAM" id="MobiDB-lite"/>
    </source>
</evidence>
<evidence type="ECO:0000256" key="7">
    <source>
        <dbReference type="ARBA" id="ARBA00023180"/>
    </source>
</evidence>
<gene>
    <name evidence="12" type="ORF">WN48_07113</name>
</gene>
<keyword evidence="4 10" id="KW-1133">Transmembrane helix</keyword>
<dbReference type="SUPFAM" id="SSF57424">
    <property type="entry name" value="LDL receptor-like module"/>
    <property type="match status" value="1"/>
</dbReference>
<dbReference type="PROSITE" id="PS50068">
    <property type="entry name" value="LDLRA_2"/>
    <property type="match status" value="1"/>
</dbReference>
<dbReference type="PROSITE" id="PS00028">
    <property type="entry name" value="ZINC_FINGER_C2H2_1"/>
    <property type="match status" value="1"/>
</dbReference>
<evidence type="ECO:0000256" key="10">
    <source>
        <dbReference type="SAM" id="Phobius"/>
    </source>
</evidence>
<dbReference type="InterPro" id="IPR011106">
    <property type="entry name" value="MANSC_N"/>
</dbReference>
<feature type="region of interest" description="Disordered" evidence="9">
    <location>
        <begin position="3132"/>
        <end position="3162"/>
    </location>
</feature>
<feature type="region of interest" description="Disordered" evidence="9">
    <location>
        <begin position="934"/>
        <end position="955"/>
    </location>
</feature>
<reference evidence="12 13" key="1">
    <citation type="submission" date="2015-07" db="EMBL/GenBank/DDBJ databases">
        <title>The genome of Eufriesea mexicana.</title>
        <authorList>
            <person name="Pan H."/>
            <person name="Kapheim K."/>
        </authorList>
    </citation>
    <scope>NUCLEOTIDE SEQUENCE [LARGE SCALE GENOMIC DNA]</scope>
    <source>
        <strain evidence="12">0111107269</strain>
        <tissue evidence="12">Whole body</tissue>
    </source>
</reference>
<dbReference type="SMART" id="SM00192">
    <property type="entry name" value="LDLa"/>
    <property type="match status" value="1"/>
</dbReference>
<dbReference type="InterPro" id="IPR013087">
    <property type="entry name" value="Znf_C2H2_type"/>
</dbReference>
<feature type="region of interest" description="Disordered" evidence="9">
    <location>
        <begin position="2420"/>
        <end position="2447"/>
    </location>
</feature>
<sequence length="3835" mass="435437">MNYSGNMPDWHQYNASQTNEVTPSAQNVNSGHLAFIPGVSPPTLNAISLNSEGLNKHQNDTSYNPRNFQSFNNVTNGSTIPNNSPLASMVQMQNCIGHYGSQNTRNPMLDNINASVDPRSATIGNINDEMGYRSNQVPFNGPVGHLNGPNCNLNTPSGPRTGRGPIPGARTNSGSGLGTNPSTGTGPIFGPGPRHGPVSGHGSGSGPGNMGPRNTNIGSLQPPGKPGPSSSYMPCKSLCCNSDPNIGYQQWEKYGSYQQNNDSYRDNVHPSSYQMENRHFGNSCNFRKDNLDGKEVMGSVLPNASSVDHRRNFADYKYHKDHLVHRNYSSSGMFHNYSMQSYNYSADHQKYTYPMKEHTKTNNLNMSNSGILKHQEQNFIAQQKFNNKQYQYQNGNMLPKGVPTLNVNANMASSSQNPYFNSQFQRNISTEMSHECQETTDNTAMINRMQGTFMHSSPPQHQMYQHKIAMQKFSIENHLRELSRIPGYQSHPKYKECVLRYREVLKLQQSSGYQNPVQQTPRVATPVNTTVLPINLQFDQNGMLINSSYLPDNFPKLQHTPNVEQVPQNIDKQSKDQDIAMVNEKCQQSQQSEQLMIPRQNEHVPSSCAETFQKQNQFSMHKDFNQNQLKVQTNESHNFDTLSTNTSNETMEQKASKEFANKPDLDVRQFLANWDETDDEEGTTNLTGTTLNETTPVVVVSYENIDLSSKTTQSTEIPPKNSFCSNDDLENEKKSETNIIATQDCLTISYSASDNSETAKTSKRTIGEGVVKPGSIIHCISNGPDEIPTIHIVDNLEISNILGAPNDQVIQTLEKQQKAIPFFRESSNNETEAIALENRRKHNKSDAHILPTDYTTSLDDVNKNTSIEHSNITKTIHTTSISMNNQELRVLSTSEKDNLEVSDNMELKKQHSFEESHNPDDISLPDLPTSECTPISTTLNTPIHSDSEESSQNMEDLSISTNPIEVMQNSPVISFTQLNSEDKIKNKFLGTLELEYQKENRYKSSEASSSHEQKVTLDNFDFSNESKAKSNEAIKNKQMKSLGTNTVRKKVCLIDSRVSDACGILTSMEYELKVRQEAIEEAMVSGIQSGDANDNIISNVNLSLTVSDDEAQTLKNDKEFFKRKKMKTSIVSTNAHCSTSSEVDPNVKKKAKETTTWEDKSTDKYLNRNLTQKKDADNLKQSKVSDVRKFDDSCSSQDGEHSVCHMTSQCKHYSVAVIKDNVTLSDKRTHGTTDRIISEKSTEFPSKSSSTNTKEFPEEAEIKKRVSSKTVSTLPESIHSQTSKLLQKDLKTVDGDVRYTMEEMRFLKEYRKKKERLYQTHDIHNDNNRDEKLKAKNHKLECSQIWQNNEILAAHKVCLEQNSVSSIANLNSENLMAQEEAKNHSCSKNLVKNADFGIQVANVNLKIKDNDIGKELILGDNNQEHVKDSLEGIKIEINVSCTDRNLNGQEQNKRLLYGDHTLYEIDNSLSYSNTLDCQRRLHTKDQGDSSKLSERAYRAFEKSDAAVDAIKTNQAKSEAEKLRLSFKKDRRSSLEANDETSSIVSKETCDLISDSQPVNKSLRNSVFSKDISKPDVIEATNYSVDHVDIMTTKSAISNTAIIDVNNKVKGKNKVESDKEDNSIRTDDDQVIKVQKQGSTSFVDVSDILEKELTSVPHSNTSTKLPESSLVELRAKSLHSLSNLDFKFGKYSGVGLDRVHRVGEELEEEGYTGKWKKPKIDEIFEDCDMFQSSSGYVNPIFSSIDKLEDLHTVPVYTTKDGKISYSPNRRFTYHELMMEARKREPYSSAKKPHYAETWNNYYNSKFRKLYKKKRHHGLSDRKKYEYKDTKYLYDRKRNYSDEFCDKSHVKYRDYVHSIRNNNAAWSDYCKIDRIYSSSDSDEQMIDRNKNRITDSNSCKKDQATANKVVTISKSRDDEVVVNELDMESKNKTNNVIDDVVKDKNINLEETQSVQTEVLDIEKNDDDNANTTNNCTSNCISNQQSDTLSSSVQSNHEEQNVENLQVDENKNLNNEGTDRIIDKAENKIIPENEENVDSKNESSISDLLHKESLLDEENQVSGLCNLEQERNDEKMISEGTDIENLKEKIDTSIRDLYETCETSIEVENNFANIECTEDNKNLETEEINISEAEIFVTEEISELQVDPSDALDRVSQEFLELETSNDVFSEMVDECEKNISQGHILECEEEIVQFGEEVEIPNEDQKHEESLSNVEEENIEVSKQQDDNSSSKVDSLADHEESESPVALTDITDQEDNSQHNSVEINEREPDFNANSDQVDNIIVEKENFIGFSKDEIHTDDKNIDKVVDALNEEEIGTVQSNIEEIAAEQVVIDSSKNEDESSDFATDLGNKINLDQDPLAEKEIAVASTYSVAENSVITNDENSKDSCESYNRYDAKLLSEVRPKIPKVIIMKNRSRSVTPTAELLDKAKSDKTQSLPPQHNDESVDIDNSDFESYTLKYNNYENKVPKVRIKLEDISTKDLKLYLKRKATKKSVPKVRIKKFKTQESKRIEMEESSGTEVTDSDEEDKNRHKSMTSDTEIEKIPKLKLKKQEESSSSVSEKTKMKDSSILKASSKRTRRMKEEDSKHTTKYDGTLINDELKKKFPQCIIEKVPKVIIKRTQIGTEFKCEISKSKKKSIAETSKWQPKVKLQRLDILDYMVKDLKRSKIILKDKLNSPTRVNDNMNDTSNENIIDNSEVKLCRSSSASNLSPTKCKHRRLSDSDYAKMSKKSITEFDENLGNTDNEIIFTSNDSESRNFKREERKKFFSQSRQVYSSLDNESENEMREAIMKHSFRDILRNEDNDLLITNKEYSSFESKENRPFTEDRFLESSLHSHNYNDNNGSIIKVDSSDESQTTIEILPASPDSIDDETKDFEFENTDEISMEDAIPTQLELELELIDNNNICSGILASKIDYASHSKSKCTNDQSAKTYFSEYQHSPQNTFDQNEYTSLKKQQLQNSEKESNDYFYCNDLLVKEVLAAKETLKKCLTRPDSEDVEKNKSRHRTVAEKKQGLSFSFNDLEMSLDKSEEVCSNSENNKVNVSRRSKNLEKEECKSPCRMNAEEVEESCFKQDKIYSLDCPTASTHGDSSVLEPTTISLKASKKFDEITTSRITNDPDLSNKDTNNAEELQEAKFKKKTSSSSGDQKDNNNSSNTKTKEDNMPLLVPEFALNFDSSSDRDSSRSPPVITNQDEVEHVVEDAKLIESKVISQIEKIEENKKHSYKDCKMTISDIITQLAYHEKATIKHKRYCNLCERWFPTTSRHRRHLAGYQHRYMELTQRKSIHALFILFTGKPCPRLLPANVIRSDCSIGELTPLQIAVQESRDMGAKYLKEFDVNSRKECLKFCCDTENCDVFIFEEKKPGSCYLFQCGPLHDFKCKFTNHANYSSAVRTNYNTQSNSQLEKEIRISQQEHELKSLRKLADPASVEYSFTETPVKLIATLAPKLSLTTSSPIKPACSRNQYECRSSGDCIAVYNVCDGIPQCADGSDEAADLVCPTEKPTISPSVIQGPQSILPADIMKYQQMVDQHKALGPLYARVPEVNPWELPNLSHQMIPQQPFLYPAQQMEVSQLHKGFGVPGYQWDYQPMYDQNKDTYNSFHEQGNLNPYDQEQSRFFNHKGLSVIGEKETDGGTYLDVKHPYTSHFPSSNRGIWQSNQVYPSPSPISNMQQKQIIEIEKNVVITTTPPCNTSHEQKDVSPSSKDTEKINQQEDKHIVHEKEISQNNKQNTLKNEIPKFNHIQAKQPKEHKSVIVIKDHNRDHGRDTILAEHLKQANESEVLRPRGAVISLALGLTITAITATLIACRLRVVRRRGRRHGPYAHDADYLVNGMYL</sequence>
<dbReference type="EMBL" id="KQ759770">
    <property type="protein sequence ID" value="OAD62934.1"/>
    <property type="molecule type" value="Genomic_DNA"/>
</dbReference>
<dbReference type="PROSITE" id="PS01209">
    <property type="entry name" value="LDLRA_1"/>
    <property type="match status" value="1"/>
</dbReference>
<evidence type="ECO:0000313" key="13">
    <source>
        <dbReference type="Proteomes" id="UP000250275"/>
    </source>
</evidence>
<name>A0A310SJQ6_9HYME</name>
<feature type="transmembrane region" description="Helical" evidence="10">
    <location>
        <begin position="3787"/>
        <end position="3809"/>
    </location>
</feature>
<feature type="compositionally biased region" description="Gly residues" evidence="9">
    <location>
        <begin position="199"/>
        <end position="209"/>
    </location>
</feature>
<organism evidence="12 13">
    <name type="scientific">Eufriesea mexicana</name>
    <dbReference type="NCBI Taxonomy" id="516756"/>
    <lineage>
        <taxon>Eukaryota</taxon>
        <taxon>Metazoa</taxon>
        <taxon>Ecdysozoa</taxon>
        <taxon>Arthropoda</taxon>
        <taxon>Hexapoda</taxon>
        <taxon>Insecta</taxon>
        <taxon>Pterygota</taxon>
        <taxon>Neoptera</taxon>
        <taxon>Endopterygota</taxon>
        <taxon>Hymenoptera</taxon>
        <taxon>Apocrita</taxon>
        <taxon>Aculeata</taxon>
        <taxon>Apoidea</taxon>
        <taxon>Anthophila</taxon>
        <taxon>Apidae</taxon>
        <taxon>Eufriesea</taxon>
    </lineage>
</organism>
<dbReference type="InterPro" id="IPR023415">
    <property type="entry name" value="LDLR_class-A_CS"/>
</dbReference>
<feature type="domain" description="MANSC" evidence="11">
    <location>
        <begin position="3314"/>
        <end position="3391"/>
    </location>
</feature>
<protein>
    <submittedName>
        <fullName evidence="12">Low-density lipoprotein receptor-related protein 11</fullName>
    </submittedName>
</protein>
<feature type="region of interest" description="Disordered" evidence="9">
    <location>
        <begin position="1240"/>
        <end position="1280"/>
    </location>
</feature>
<feature type="compositionally biased region" description="Polar residues" evidence="9">
    <location>
        <begin position="1243"/>
        <end position="1254"/>
    </location>
</feature>
<dbReference type="Pfam" id="PF00057">
    <property type="entry name" value="Ldl_recept_a"/>
    <property type="match status" value="1"/>
</dbReference>
<feature type="region of interest" description="Disordered" evidence="9">
    <location>
        <begin position="710"/>
        <end position="729"/>
    </location>
</feature>
<dbReference type="SMART" id="SM00765">
    <property type="entry name" value="MANEC"/>
    <property type="match status" value="1"/>
</dbReference>
<feature type="region of interest" description="Disordered" evidence="9">
    <location>
        <begin position="1977"/>
        <end position="2016"/>
    </location>
</feature>